<dbReference type="NCBIfam" id="TIGR00112">
    <property type="entry name" value="proC"/>
    <property type="match status" value="1"/>
</dbReference>
<keyword evidence="5" id="KW-0028">Amino-acid biosynthesis</keyword>
<dbReference type="Gene3D" id="1.10.3730.10">
    <property type="entry name" value="ProC C-terminal domain-like"/>
    <property type="match status" value="1"/>
</dbReference>
<sequence>MSASSGFSILLKAIDMNVGFIGAGNLALYMSQGLVRSGAIRASQIFASSPETKKPTVKDLKELGVRFSPDNKATVEKSKLLILAVKPKIMPYVLDELSTMVNKDHLIMSFAAGVNISSIEKKLPPDARVMRAMTNTCCAVKEGATVYASGKNSETSDGEMIEQIFGRVGTVEEVEEANIDAITGLSGSGPAYAFEAIEALSDGAVKMGLPRGLAMRLGAQSLIGAGRMLLETGKHPGELKDAICSPEGATIYALHHLEKGGFRSLLIDAVEASCVRTRELQLQGSEDTTNVEAIKKSIRDGLHLQEILENNGAFKK</sequence>
<feature type="binding site" evidence="10">
    <location>
        <position position="71"/>
    </location>
    <ligand>
        <name>NADPH</name>
        <dbReference type="ChEBI" id="CHEBI:57783"/>
    </ligand>
</feature>
<dbReference type="InterPro" id="IPR036291">
    <property type="entry name" value="NAD(P)-bd_dom_sf"/>
</dbReference>
<comment type="catalytic activity">
    <reaction evidence="9">
        <text>L-proline + NAD(+) = (S)-1-pyrroline-5-carboxylate + NADH + 2 H(+)</text>
        <dbReference type="Rhea" id="RHEA:14105"/>
        <dbReference type="ChEBI" id="CHEBI:15378"/>
        <dbReference type="ChEBI" id="CHEBI:17388"/>
        <dbReference type="ChEBI" id="CHEBI:57540"/>
        <dbReference type="ChEBI" id="CHEBI:57945"/>
        <dbReference type="ChEBI" id="CHEBI:60039"/>
        <dbReference type="EC" id="1.5.1.2"/>
    </reaction>
    <physiologicalReaction direction="right-to-left" evidence="9">
        <dbReference type="Rhea" id="RHEA:14107"/>
    </physiologicalReaction>
</comment>
<evidence type="ECO:0000256" key="10">
    <source>
        <dbReference type="PIRSR" id="PIRSR000193-1"/>
    </source>
</evidence>
<evidence type="ECO:0000256" key="8">
    <source>
        <dbReference type="ARBA" id="ARBA00049867"/>
    </source>
</evidence>
<dbReference type="EC" id="1.5.1.2" evidence="3"/>
<feature type="binding site" evidence="10">
    <location>
        <position position="49"/>
    </location>
    <ligand>
        <name>NADP(+)</name>
        <dbReference type="ChEBI" id="CHEBI:58349"/>
    </ligand>
</feature>
<comment type="catalytic activity">
    <reaction evidence="8">
        <text>L-proline + NADP(+) = (S)-1-pyrroline-5-carboxylate + NADPH + 2 H(+)</text>
        <dbReference type="Rhea" id="RHEA:14109"/>
        <dbReference type="ChEBI" id="CHEBI:15378"/>
        <dbReference type="ChEBI" id="CHEBI:17388"/>
        <dbReference type="ChEBI" id="CHEBI:57783"/>
        <dbReference type="ChEBI" id="CHEBI:58349"/>
        <dbReference type="ChEBI" id="CHEBI:60039"/>
        <dbReference type="EC" id="1.5.1.2"/>
    </reaction>
    <physiologicalReaction direction="right-to-left" evidence="8">
        <dbReference type="Rhea" id="RHEA:14111"/>
    </physiologicalReaction>
</comment>
<evidence type="ECO:0000256" key="7">
    <source>
        <dbReference type="ARBA" id="ARBA00023002"/>
    </source>
</evidence>
<evidence type="ECO:0000256" key="1">
    <source>
        <dbReference type="ARBA" id="ARBA00005205"/>
    </source>
</evidence>
<dbReference type="InterPro" id="IPR028939">
    <property type="entry name" value="P5C_Rdtase_cat_N"/>
</dbReference>
<dbReference type="InterPro" id="IPR029036">
    <property type="entry name" value="P5CR_dimer"/>
</dbReference>
<accession>A0A6F9DPG9</accession>
<dbReference type="PANTHER" id="PTHR11645:SF62">
    <property type="entry name" value="PYRROLINE-5-CARBOXYLATE REDUCTASE"/>
    <property type="match status" value="1"/>
</dbReference>
<evidence type="ECO:0000256" key="3">
    <source>
        <dbReference type="ARBA" id="ARBA00012855"/>
    </source>
</evidence>
<dbReference type="Gene3D" id="3.40.50.720">
    <property type="entry name" value="NAD(P)-binding Rossmann-like Domain"/>
    <property type="match status" value="1"/>
</dbReference>
<feature type="binding site" evidence="10">
    <location>
        <begin position="84"/>
        <end position="87"/>
    </location>
    <ligand>
        <name>NADP(+)</name>
        <dbReference type="ChEBI" id="CHEBI:58349"/>
    </ligand>
</feature>
<evidence type="ECO:0000259" key="12">
    <source>
        <dbReference type="Pfam" id="PF14748"/>
    </source>
</evidence>
<keyword evidence="6" id="KW-0641">Proline biosynthesis</keyword>
<keyword evidence="10" id="KW-0521">NADP</keyword>
<comment type="pathway">
    <text evidence="1">Amino-acid biosynthesis; L-proline biosynthesis; L-proline from L-glutamate 5-semialdehyde: step 1/1.</text>
</comment>
<dbReference type="Pfam" id="PF03807">
    <property type="entry name" value="F420_oxidored"/>
    <property type="match status" value="1"/>
</dbReference>
<evidence type="ECO:0000259" key="11">
    <source>
        <dbReference type="Pfam" id="PF03807"/>
    </source>
</evidence>
<keyword evidence="7" id="KW-0560">Oxidoreductase</keyword>
<dbReference type="FunFam" id="3.40.50.720:FF:000190">
    <property type="entry name" value="Pyrroline-5-carboxylate reductase"/>
    <property type="match status" value="1"/>
</dbReference>
<evidence type="ECO:0000256" key="4">
    <source>
        <dbReference type="ARBA" id="ARBA00022490"/>
    </source>
</evidence>
<proteinExistence type="evidence at transcript level"/>
<dbReference type="GO" id="GO:0004735">
    <property type="term" value="F:pyrroline-5-carboxylate reductase activity"/>
    <property type="evidence" value="ECO:0007669"/>
    <property type="project" value="UniProtKB-EC"/>
</dbReference>
<dbReference type="EMBL" id="LR789472">
    <property type="protein sequence ID" value="CAB3265334.1"/>
    <property type="molecule type" value="mRNA"/>
</dbReference>
<evidence type="ECO:0000256" key="2">
    <source>
        <dbReference type="ARBA" id="ARBA00005525"/>
    </source>
</evidence>
<dbReference type="PIRSF" id="PIRSF000193">
    <property type="entry name" value="Pyrrol-5-carb_rd"/>
    <property type="match status" value="1"/>
</dbReference>
<name>A0A6F9DPG9_9ASCI</name>
<feature type="binding site" evidence="10">
    <location>
        <begin position="21"/>
        <end position="26"/>
    </location>
    <ligand>
        <name>NADP(+)</name>
        <dbReference type="ChEBI" id="CHEBI:58349"/>
    </ligand>
</feature>
<keyword evidence="4" id="KW-0963">Cytoplasm</keyword>
<dbReference type="PANTHER" id="PTHR11645">
    <property type="entry name" value="PYRROLINE-5-CARBOXYLATE REDUCTASE"/>
    <property type="match status" value="1"/>
</dbReference>
<comment type="similarity">
    <text evidence="2">Belongs to the pyrroline-5-carboxylate reductase family.</text>
</comment>
<reference evidence="13" key="1">
    <citation type="submission" date="2020-04" db="EMBL/GenBank/DDBJ databases">
        <authorList>
            <person name="Neveu A P."/>
        </authorList>
    </citation>
    <scope>NUCLEOTIDE SEQUENCE</scope>
    <source>
        <tissue evidence="13">Whole embryo</tissue>
    </source>
</reference>
<dbReference type="InterPro" id="IPR000304">
    <property type="entry name" value="Pyrroline-COOH_reductase"/>
</dbReference>
<protein>
    <recommendedName>
        <fullName evidence="3">pyrroline-5-carboxylate reductase</fullName>
        <ecNumber evidence="3">1.5.1.2</ecNumber>
    </recommendedName>
</protein>
<dbReference type="UniPathway" id="UPA00098">
    <property type="reaction ID" value="UER00361"/>
</dbReference>
<dbReference type="InterPro" id="IPR008927">
    <property type="entry name" value="6-PGluconate_DH-like_C_sf"/>
</dbReference>
<gene>
    <name evidence="13" type="primary">Pycr1-002</name>
</gene>
<evidence type="ECO:0000256" key="9">
    <source>
        <dbReference type="ARBA" id="ARBA00049875"/>
    </source>
</evidence>
<dbReference type="Pfam" id="PF14748">
    <property type="entry name" value="P5CR_dimer"/>
    <property type="match status" value="1"/>
</dbReference>
<evidence type="ECO:0000313" key="13">
    <source>
        <dbReference type="EMBL" id="CAB3265334.1"/>
    </source>
</evidence>
<dbReference type="SUPFAM" id="SSF51735">
    <property type="entry name" value="NAD(P)-binding Rossmann-fold domains"/>
    <property type="match status" value="1"/>
</dbReference>
<dbReference type="GO" id="GO:0055129">
    <property type="term" value="P:L-proline biosynthetic process"/>
    <property type="evidence" value="ECO:0007669"/>
    <property type="project" value="UniProtKB-UniPathway"/>
</dbReference>
<evidence type="ECO:0000256" key="6">
    <source>
        <dbReference type="ARBA" id="ARBA00022650"/>
    </source>
</evidence>
<dbReference type="HAMAP" id="MF_01925">
    <property type="entry name" value="P5C_reductase"/>
    <property type="match status" value="1"/>
</dbReference>
<feature type="domain" description="Pyrroline-5-carboxylate reductase dimerisation" evidence="12">
    <location>
        <begin position="176"/>
        <end position="280"/>
    </location>
</feature>
<dbReference type="SUPFAM" id="SSF48179">
    <property type="entry name" value="6-phosphogluconate dehydrogenase C-terminal domain-like"/>
    <property type="match status" value="1"/>
</dbReference>
<dbReference type="AlphaFoldDB" id="A0A6F9DPG9"/>
<feature type="domain" description="Pyrroline-5-carboxylate reductase catalytic N-terminal" evidence="11">
    <location>
        <begin position="18"/>
        <end position="113"/>
    </location>
</feature>
<evidence type="ECO:0000256" key="5">
    <source>
        <dbReference type="ARBA" id="ARBA00022605"/>
    </source>
</evidence>
<dbReference type="FunFam" id="1.10.3730.10:FF:000003">
    <property type="entry name" value="Pyrroline-5-carboxylate reductase 1, mitochondrial"/>
    <property type="match status" value="1"/>
</dbReference>
<organism evidence="13">
    <name type="scientific">Phallusia mammillata</name>
    <dbReference type="NCBI Taxonomy" id="59560"/>
    <lineage>
        <taxon>Eukaryota</taxon>
        <taxon>Metazoa</taxon>
        <taxon>Chordata</taxon>
        <taxon>Tunicata</taxon>
        <taxon>Ascidiacea</taxon>
        <taxon>Phlebobranchia</taxon>
        <taxon>Ascidiidae</taxon>
        <taxon>Phallusia</taxon>
    </lineage>
</organism>